<name>A0A0C1QZW9_9RICK</name>
<dbReference type="RefSeq" id="WP_039455809.1">
    <property type="nucleotide sequence ID" value="NZ_JSWE01000092.1"/>
</dbReference>
<dbReference type="EMBL" id="JSWE01000092">
    <property type="protein sequence ID" value="KIE05575.1"/>
    <property type="molecule type" value="Genomic_DNA"/>
</dbReference>
<sequence length="314" mass="36154">MPSNSLKNNNPKTPPDILPYNNAFEFYLAGTEINKIYNILALEVAKYILLIPYGIARFTNHNTIALIMGAGHIALDCVGNYYRLKYSMETLNSYLKYFSTYEENIEPKITTLVSLFYKPYDIAENLIYSLSSFTYNKIAESVADHIYKFMSAEDMKPCFNLDKNNEQAFFTQSKEHEDFINLNLESLPNTLKLCVDDKGENAWSYAFLEDIGPQGYLVNTDTKTGLYFHECPPETQEFYQFIKSYSYSKQSECRAKYGVKYAITLEAYKQCFGDTSRSYSTSSAYKAERECLNSPERTDIFSTSFSIINTHDEL</sequence>
<evidence type="ECO:0000313" key="1">
    <source>
        <dbReference type="EMBL" id="KIE05575.1"/>
    </source>
</evidence>
<reference evidence="1 2" key="1">
    <citation type="submission" date="2014-11" db="EMBL/GenBank/DDBJ databases">
        <title>A Rickettsiales Symbiont of Amoebae With Ancient Features.</title>
        <authorList>
            <person name="Schulz F."/>
            <person name="Martijn J."/>
            <person name="Wascher F."/>
            <person name="Kostanjsek R."/>
            <person name="Ettema T.J."/>
            <person name="Horn M."/>
        </authorList>
    </citation>
    <scope>NUCLEOTIDE SEQUENCE [LARGE SCALE GENOMIC DNA]</scope>
    <source>
        <strain evidence="1 2">UWC36</strain>
    </source>
</reference>
<gene>
    <name evidence="1" type="ORF">NF27_DP01190</name>
</gene>
<organism evidence="1 2">
    <name type="scientific">Candidatus Jidaibacter acanthamoebae</name>
    <dbReference type="NCBI Taxonomy" id="86105"/>
    <lineage>
        <taxon>Bacteria</taxon>
        <taxon>Pseudomonadati</taxon>
        <taxon>Pseudomonadota</taxon>
        <taxon>Alphaproteobacteria</taxon>
        <taxon>Rickettsiales</taxon>
        <taxon>Candidatus Midichloriaceae</taxon>
        <taxon>Candidatus Jidaibacter</taxon>
    </lineage>
</organism>
<dbReference type="AlphaFoldDB" id="A0A0C1QZW9"/>
<comment type="caution">
    <text evidence="1">The sequence shown here is derived from an EMBL/GenBank/DDBJ whole genome shotgun (WGS) entry which is preliminary data.</text>
</comment>
<accession>A0A0C1QZW9</accession>
<proteinExistence type="predicted"/>
<keyword evidence="2" id="KW-1185">Reference proteome</keyword>
<dbReference type="Proteomes" id="UP000031258">
    <property type="component" value="Unassembled WGS sequence"/>
</dbReference>
<dbReference type="OrthoDB" id="9817925at2"/>
<evidence type="ECO:0000313" key="2">
    <source>
        <dbReference type="Proteomes" id="UP000031258"/>
    </source>
</evidence>
<protein>
    <submittedName>
        <fullName evidence="1">Uncharacterized protein</fullName>
    </submittedName>
</protein>